<name>A0A3D9HYC3_9BACL</name>
<reference evidence="2 3" key="1">
    <citation type="submission" date="2018-07" db="EMBL/GenBank/DDBJ databases">
        <title>Genomic Encyclopedia of Type Strains, Phase III (KMG-III): the genomes of soil and plant-associated and newly described type strains.</title>
        <authorList>
            <person name="Whitman W."/>
        </authorList>
    </citation>
    <scope>NUCLEOTIDE SEQUENCE [LARGE SCALE GENOMIC DNA]</scope>
    <source>
        <strain evidence="2 3">CECT 8236</strain>
    </source>
</reference>
<dbReference type="InterPro" id="IPR036102">
    <property type="entry name" value="OsmC/Ohrsf"/>
</dbReference>
<evidence type="ECO:0000256" key="1">
    <source>
        <dbReference type="ARBA" id="ARBA00007378"/>
    </source>
</evidence>
<dbReference type="Gene3D" id="2.20.25.10">
    <property type="match status" value="1"/>
</dbReference>
<sequence length="143" mass="14897">MGNMEKKLYTGIATVEGGRDGKAVSSDGVLNLDLKVPKELGGAGGHGTNPEQLFAAGYAACFDGALNVAIRMKKIKVEGTKVTANVTIGKDANDAFMLTAKLDVSVSGVDADVAEQLVADAHQICPYSRLTREGMAVELNVVD</sequence>
<dbReference type="GO" id="GO:0006979">
    <property type="term" value="P:response to oxidative stress"/>
    <property type="evidence" value="ECO:0007669"/>
    <property type="project" value="InterPro"/>
</dbReference>
<gene>
    <name evidence="2" type="ORF">DFP95_12430</name>
</gene>
<evidence type="ECO:0000313" key="2">
    <source>
        <dbReference type="EMBL" id="RED54504.1"/>
    </source>
</evidence>
<protein>
    <submittedName>
        <fullName evidence="2">Ohr subfamily peroxiredoxin</fullName>
    </submittedName>
</protein>
<dbReference type="OrthoDB" id="9797508at2"/>
<evidence type="ECO:0000313" key="3">
    <source>
        <dbReference type="Proteomes" id="UP000256869"/>
    </source>
</evidence>
<dbReference type="NCBIfam" id="TIGR03561">
    <property type="entry name" value="organ_hyd_perox"/>
    <property type="match status" value="1"/>
</dbReference>
<dbReference type="InterPro" id="IPR019953">
    <property type="entry name" value="OHR"/>
</dbReference>
<comment type="similarity">
    <text evidence="1">Belongs to the OsmC/Ohr family.</text>
</comment>
<dbReference type="EMBL" id="QRDY01000024">
    <property type="protein sequence ID" value="RED54504.1"/>
    <property type="molecule type" value="Genomic_DNA"/>
</dbReference>
<dbReference type="Proteomes" id="UP000256869">
    <property type="component" value="Unassembled WGS sequence"/>
</dbReference>
<dbReference type="PANTHER" id="PTHR33797:SF2">
    <property type="entry name" value="ORGANIC HYDROPEROXIDE RESISTANCE PROTEIN-LIKE"/>
    <property type="match status" value="1"/>
</dbReference>
<dbReference type="Pfam" id="PF02566">
    <property type="entry name" value="OsmC"/>
    <property type="match status" value="1"/>
</dbReference>
<accession>A0A3D9HYC3</accession>
<dbReference type="Gene3D" id="3.30.300.20">
    <property type="match status" value="1"/>
</dbReference>
<keyword evidence="3" id="KW-1185">Reference proteome</keyword>
<dbReference type="PANTHER" id="PTHR33797">
    <property type="entry name" value="ORGANIC HYDROPEROXIDE RESISTANCE PROTEIN-LIKE"/>
    <property type="match status" value="1"/>
</dbReference>
<dbReference type="InterPro" id="IPR015946">
    <property type="entry name" value="KH_dom-like_a/b"/>
</dbReference>
<dbReference type="AlphaFoldDB" id="A0A3D9HYC3"/>
<dbReference type="SUPFAM" id="SSF82784">
    <property type="entry name" value="OsmC-like"/>
    <property type="match status" value="1"/>
</dbReference>
<comment type="caution">
    <text evidence="2">The sequence shown here is derived from an EMBL/GenBank/DDBJ whole genome shotgun (WGS) entry which is preliminary data.</text>
</comment>
<proteinExistence type="inferred from homology"/>
<organism evidence="2 3">
    <name type="scientific">Cohnella lupini</name>
    <dbReference type="NCBI Taxonomy" id="1294267"/>
    <lineage>
        <taxon>Bacteria</taxon>
        <taxon>Bacillati</taxon>
        <taxon>Bacillota</taxon>
        <taxon>Bacilli</taxon>
        <taxon>Bacillales</taxon>
        <taxon>Paenibacillaceae</taxon>
        <taxon>Cohnella</taxon>
    </lineage>
</organism>
<dbReference type="InterPro" id="IPR003718">
    <property type="entry name" value="OsmC/Ohr_fam"/>
</dbReference>